<evidence type="ECO:0000313" key="3">
    <source>
        <dbReference type="EMBL" id="ABD08441.1"/>
    </source>
</evidence>
<gene>
    <name evidence="3" type="ordered locus">RPB_3747</name>
</gene>
<dbReference type="PROSITE" id="PS51257">
    <property type="entry name" value="PROKAR_LIPOPROTEIN"/>
    <property type="match status" value="1"/>
</dbReference>
<feature type="signal peptide" evidence="2">
    <location>
        <begin position="1"/>
        <end position="17"/>
    </location>
</feature>
<dbReference type="EMBL" id="CP000250">
    <property type="protein sequence ID" value="ABD08441.1"/>
    <property type="molecule type" value="Genomic_DNA"/>
</dbReference>
<dbReference type="Gene3D" id="1.20.5.320">
    <property type="entry name" value="6-Phosphogluconate Dehydrogenase, domain 3"/>
    <property type="match status" value="1"/>
</dbReference>
<organism evidence="3 4">
    <name type="scientific">Rhodopseudomonas palustris (strain HaA2)</name>
    <dbReference type="NCBI Taxonomy" id="316058"/>
    <lineage>
        <taxon>Bacteria</taxon>
        <taxon>Pseudomonadati</taxon>
        <taxon>Pseudomonadota</taxon>
        <taxon>Alphaproteobacteria</taxon>
        <taxon>Hyphomicrobiales</taxon>
        <taxon>Nitrobacteraceae</taxon>
        <taxon>Rhodopseudomonas</taxon>
    </lineage>
</organism>
<dbReference type="STRING" id="316058.RPB_3747"/>
<feature type="region of interest" description="Disordered" evidence="1">
    <location>
        <begin position="25"/>
        <end position="66"/>
    </location>
</feature>
<evidence type="ECO:0008006" key="5">
    <source>
        <dbReference type="Google" id="ProtNLM"/>
    </source>
</evidence>
<dbReference type="OrthoDB" id="8139308at2"/>
<dbReference type="eggNOG" id="ENOG502ZJQ7">
    <property type="taxonomic scope" value="Bacteria"/>
</dbReference>
<sequence length="120" mass="11675">MRLGTLIVMMTAAIALAGCDVVGQGTPGPKGEQGAQGPAGPPGPPGKDGASASSIRTASSATCSSNGCPMTCDSGETLVSALCIGNASARFSDTIVVENGVMTARCGPSSTSIVLTCARQ</sequence>
<keyword evidence="4" id="KW-1185">Reference proteome</keyword>
<dbReference type="RefSeq" id="WP_011442625.1">
    <property type="nucleotide sequence ID" value="NC_007778.1"/>
</dbReference>
<feature type="compositionally biased region" description="Low complexity" evidence="1">
    <location>
        <begin position="50"/>
        <end position="65"/>
    </location>
</feature>
<feature type="compositionally biased region" description="Low complexity" evidence="1">
    <location>
        <begin position="27"/>
        <end position="38"/>
    </location>
</feature>
<dbReference type="HOGENOM" id="CLU_169001_0_0_5"/>
<proteinExistence type="predicted"/>
<evidence type="ECO:0000313" key="4">
    <source>
        <dbReference type="Proteomes" id="UP000008809"/>
    </source>
</evidence>
<reference evidence="3 4" key="1">
    <citation type="submission" date="2006-01" db="EMBL/GenBank/DDBJ databases">
        <title>Complete sequence of Rhodopseudomonas palustris HaA2.</title>
        <authorList>
            <consortium name="US DOE Joint Genome Institute"/>
            <person name="Copeland A."/>
            <person name="Lucas S."/>
            <person name="Lapidus A."/>
            <person name="Barry K."/>
            <person name="Detter J.C."/>
            <person name="Glavina T."/>
            <person name="Hammon N."/>
            <person name="Israni S."/>
            <person name="Pitluck S."/>
            <person name="Chain P."/>
            <person name="Malfatti S."/>
            <person name="Shin M."/>
            <person name="Vergez L."/>
            <person name="Schmutz J."/>
            <person name="Larimer F."/>
            <person name="Land M."/>
            <person name="Hauser L."/>
            <person name="Pelletier D.A."/>
            <person name="Kyrpides N."/>
            <person name="Anderson I."/>
            <person name="Oda Y."/>
            <person name="Harwood C.S."/>
            <person name="Richardson P."/>
        </authorList>
    </citation>
    <scope>NUCLEOTIDE SEQUENCE [LARGE SCALE GENOMIC DNA]</scope>
    <source>
        <strain evidence="3 4">HaA2</strain>
    </source>
</reference>
<feature type="chain" id="PRO_5004210744" description="Collagen-like protein" evidence="2">
    <location>
        <begin position="18"/>
        <end position="120"/>
    </location>
</feature>
<dbReference type="AlphaFoldDB" id="Q2ITL9"/>
<name>Q2ITL9_RHOP2</name>
<dbReference type="KEGG" id="rpb:RPB_3747"/>
<evidence type="ECO:0000256" key="2">
    <source>
        <dbReference type="SAM" id="SignalP"/>
    </source>
</evidence>
<evidence type="ECO:0000256" key="1">
    <source>
        <dbReference type="SAM" id="MobiDB-lite"/>
    </source>
</evidence>
<protein>
    <recommendedName>
        <fullName evidence="5">Collagen-like protein</fullName>
    </recommendedName>
</protein>
<dbReference type="Proteomes" id="UP000008809">
    <property type="component" value="Chromosome"/>
</dbReference>
<accession>Q2ITL9</accession>
<keyword evidence="2" id="KW-0732">Signal</keyword>